<evidence type="ECO:0000313" key="7">
    <source>
        <dbReference type="EMBL" id="CAI8053378.1"/>
    </source>
</evidence>
<dbReference type="GO" id="GO:0005737">
    <property type="term" value="C:cytoplasm"/>
    <property type="evidence" value="ECO:0007669"/>
    <property type="project" value="TreeGrafter"/>
</dbReference>
<name>A0AA35XC86_GEOBA</name>
<evidence type="ECO:0000256" key="5">
    <source>
        <dbReference type="ARBA" id="ARBA00049117"/>
    </source>
</evidence>
<evidence type="ECO:0000313" key="8">
    <source>
        <dbReference type="Proteomes" id="UP001174909"/>
    </source>
</evidence>
<dbReference type="PANTHER" id="PTHR13748:SF62">
    <property type="entry name" value="COBW DOMAIN-CONTAINING PROTEIN"/>
    <property type="match status" value="1"/>
</dbReference>
<gene>
    <name evidence="7" type="ORF">GBAR_LOCUS29190</name>
</gene>
<dbReference type="InterPro" id="IPR036627">
    <property type="entry name" value="CobW-likC_sf"/>
</dbReference>
<keyword evidence="1" id="KW-0547">Nucleotide-binding</keyword>
<evidence type="ECO:0000256" key="3">
    <source>
        <dbReference type="ARBA" id="ARBA00023186"/>
    </source>
</evidence>
<dbReference type="GO" id="GO:0016787">
    <property type="term" value="F:hydrolase activity"/>
    <property type="evidence" value="ECO:0007669"/>
    <property type="project" value="UniProtKB-KW"/>
</dbReference>
<dbReference type="InterPro" id="IPR027417">
    <property type="entry name" value="P-loop_NTPase"/>
</dbReference>
<dbReference type="PANTHER" id="PTHR13748">
    <property type="entry name" value="COBW-RELATED"/>
    <property type="match status" value="1"/>
</dbReference>
<evidence type="ECO:0000259" key="6">
    <source>
        <dbReference type="SMART" id="SM00833"/>
    </source>
</evidence>
<dbReference type="InterPro" id="IPR011629">
    <property type="entry name" value="CobW-like_C"/>
</dbReference>
<dbReference type="Gene3D" id="3.40.50.300">
    <property type="entry name" value="P-loop containing nucleotide triphosphate hydrolases"/>
    <property type="match status" value="1"/>
</dbReference>
<dbReference type="GO" id="GO:0000166">
    <property type="term" value="F:nucleotide binding"/>
    <property type="evidence" value="ECO:0007669"/>
    <property type="project" value="UniProtKB-KW"/>
</dbReference>
<dbReference type="Pfam" id="PF07683">
    <property type="entry name" value="CobW_C"/>
    <property type="match status" value="1"/>
</dbReference>
<dbReference type="InterPro" id="IPR003495">
    <property type="entry name" value="CobW/HypB/UreG_nucleotide-bd"/>
</dbReference>
<comment type="catalytic activity">
    <reaction evidence="5">
        <text>GTP + H2O = GDP + phosphate + H(+)</text>
        <dbReference type="Rhea" id="RHEA:19669"/>
        <dbReference type="ChEBI" id="CHEBI:15377"/>
        <dbReference type="ChEBI" id="CHEBI:15378"/>
        <dbReference type="ChEBI" id="CHEBI:37565"/>
        <dbReference type="ChEBI" id="CHEBI:43474"/>
        <dbReference type="ChEBI" id="CHEBI:58189"/>
    </reaction>
    <physiologicalReaction direction="left-to-right" evidence="5">
        <dbReference type="Rhea" id="RHEA:19670"/>
    </physiologicalReaction>
</comment>
<accession>A0AA35XC86</accession>
<dbReference type="SUPFAM" id="SSF52540">
    <property type="entry name" value="P-loop containing nucleoside triphosphate hydrolases"/>
    <property type="match status" value="1"/>
</dbReference>
<keyword evidence="3" id="KW-0143">Chaperone</keyword>
<evidence type="ECO:0000256" key="1">
    <source>
        <dbReference type="ARBA" id="ARBA00022741"/>
    </source>
</evidence>
<dbReference type="InterPro" id="IPR051316">
    <property type="entry name" value="Zinc-reg_GTPase_activator"/>
</dbReference>
<reference evidence="7" key="1">
    <citation type="submission" date="2023-03" db="EMBL/GenBank/DDBJ databases">
        <authorList>
            <person name="Steffen K."/>
            <person name="Cardenas P."/>
        </authorList>
    </citation>
    <scope>NUCLEOTIDE SEQUENCE</scope>
</reference>
<dbReference type="AlphaFoldDB" id="A0AA35XC86"/>
<dbReference type="Pfam" id="PF02492">
    <property type="entry name" value="cobW"/>
    <property type="match status" value="1"/>
</dbReference>
<feature type="domain" description="CobW C-terminal" evidence="6">
    <location>
        <begin position="245"/>
        <end position="339"/>
    </location>
</feature>
<evidence type="ECO:0000256" key="2">
    <source>
        <dbReference type="ARBA" id="ARBA00022801"/>
    </source>
</evidence>
<sequence length="352" mass="38491">MSAYSELTPIIVLTGFLGSGKTTLLNRLLKHPALGDAAVLINEFGEVGIDHQLVEAVDESTVLLSSGCLCCTIRDDLKQAIMEIHDKRARGIVPPYRRVIVETTGLADPAPILATLMNDVSLRHHYRLGTIITTVDAVNGLDQLERQEEPRKQAAVADRIVLTKTDIAEPEAVEALRHRLEQINPSAEFLIGQHGAVDVERVLRADVYDAAAKGGEVLRWIEAEAAASHAHAGHGHDVNRHDASIHAFCLIHDEPIDWTVFGIWLTMLLHTHGEHILRVKGLLNVEGADTPVVINGVQHIIHPPIHLDAWPDESRQSRVVFIVRGLERALIEESLAVFNRLGGGAPQSSKAA</sequence>
<dbReference type="Proteomes" id="UP001174909">
    <property type="component" value="Unassembled WGS sequence"/>
</dbReference>
<organism evidence="7 8">
    <name type="scientific">Geodia barretti</name>
    <name type="common">Barrett's horny sponge</name>
    <dbReference type="NCBI Taxonomy" id="519541"/>
    <lineage>
        <taxon>Eukaryota</taxon>
        <taxon>Metazoa</taxon>
        <taxon>Porifera</taxon>
        <taxon>Demospongiae</taxon>
        <taxon>Heteroscleromorpha</taxon>
        <taxon>Tetractinellida</taxon>
        <taxon>Astrophorina</taxon>
        <taxon>Geodiidae</taxon>
        <taxon>Geodia</taxon>
    </lineage>
</organism>
<proteinExistence type="inferred from homology"/>
<dbReference type="SUPFAM" id="SSF90002">
    <property type="entry name" value="Hypothetical protein YjiA, C-terminal domain"/>
    <property type="match status" value="1"/>
</dbReference>
<comment type="caution">
    <text evidence="7">The sequence shown here is derived from an EMBL/GenBank/DDBJ whole genome shotgun (WGS) entry which is preliminary data.</text>
</comment>
<dbReference type="CDD" id="cd03112">
    <property type="entry name" value="CobW-like"/>
    <property type="match status" value="1"/>
</dbReference>
<comment type="similarity">
    <text evidence="4">Belongs to the SIMIBI class G3E GTPase family. ZNG1 subfamily.</text>
</comment>
<keyword evidence="2" id="KW-0378">Hydrolase</keyword>
<dbReference type="SMART" id="SM00833">
    <property type="entry name" value="CobW_C"/>
    <property type="match status" value="1"/>
</dbReference>
<protein>
    <submittedName>
        <fullName evidence="7">P-loop guanosine triphosphatase YjiA</fullName>
    </submittedName>
</protein>
<keyword evidence="8" id="KW-1185">Reference proteome</keyword>
<evidence type="ECO:0000256" key="4">
    <source>
        <dbReference type="ARBA" id="ARBA00034320"/>
    </source>
</evidence>
<dbReference type="Gene3D" id="3.30.1220.10">
    <property type="entry name" value="CobW-like, C-terminal domain"/>
    <property type="match status" value="1"/>
</dbReference>
<dbReference type="EMBL" id="CASHTH010004086">
    <property type="protein sequence ID" value="CAI8053378.1"/>
    <property type="molecule type" value="Genomic_DNA"/>
</dbReference>